<dbReference type="HOGENOM" id="CLU_2013831_0_0_6"/>
<organism evidence="1 2">
    <name type="scientific">Spiribacter salinus M19-40</name>
    <dbReference type="NCBI Taxonomy" id="1260251"/>
    <lineage>
        <taxon>Bacteria</taxon>
        <taxon>Pseudomonadati</taxon>
        <taxon>Pseudomonadota</taxon>
        <taxon>Gammaproteobacteria</taxon>
        <taxon>Chromatiales</taxon>
        <taxon>Ectothiorhodospiraceae</taxon>
        <taxon>Spiribacter</taxon>
    </lineage>
</organism>
<protein>
    <recommendedName>
        <fullName evidence="3">Phasin domain-containing protein</fullName>
    </recommendedName>
</protein>
<name>R4VLK3_9GAMM</name>
<dbReference type="AlphaFoldDB" id="R4VLK3"/>
<dbReference type="KEGG" id="ssal:SPISAL_06165"/>
<evidence type="ECO:0000313" key="2">
    <source>
        <dbReference type="Proteomes" id="UP000017881"/>
    </source>
</evidence>
<reference evidence="1 2" key="1">
    <citation type="journal article" date="2013" name="Genome Announc.">
        <title>Draft Genome of Spiribacter salinus M19-40, an Abundant Gammaproteobacterium in Aquatic Hypersaline Environments.</title>
        <authorList>
            <person name="Leon M.J."/>
            <person name="Ghai R."/>
            <person name="Fernandez A.B."/>
            <person name="Sanchez-Porro C."/>
            <person name="Rodriguez-Valera F."/>
            <person name="Ventosa A."/>
        </authorList>
    </citation>
    <scope>NUCLEOTIDE SEQUENCE [LARGE SCALE GENOMIC DNA]</scope>
    <source>
        <strain evidence="1">M19-40</strain>
    </source>
</reference>
<dbReference type="OrthoDB" id="5797364at2"/>
<dbReference type="RefSeq" id="WP_016353634.1">
    <property type="nucleotide sequence ID" value="NC_021291.1"/>
</dbReference>
<proteinExistence type="predicted"/>
<keyword evidence="2" id="KW-1185">Reference proteome</keyword>
<evidence type="ECO:0008006" key="3">
    <source>
        <dbReference type="Google" id="ProtNLM"/>
    </source>
</evidence>
<sequence>MAKQQSTDMMNLAQEMMTIQRDYMLSTLQAMSPGKSDSAGLNGMLEQEIETTRDAVEKTLSLEEKAIDELRKGTREIPGVNGVVDMMSEVSRGALQMRGQLWRTWFDQMRSAQQSAPTSASKG</sequence>
<dbReference type="Proteomes" id="UP000017881">
    <property type="component" value="Chromosome"/>
</dbReference>
<evidence type="ECO:0000313" key="1">
    <source>
        <dbReference type="EMBL" id="AGM41327.1"/>
    </source>
</evidence>
<accession>R4VLK3</accession>
<dbReference type="EMBL" id="CP005963">
    <property type="protein sequence ID" value="AGM41327.1"/>
    <property type="molecule type" value="Genomic_DNA"/>
</dbReference>
<gene>
    <name evidence="1" type="ORF">SPISAL_06165</name>
</gene>